<sequence>MSPILRPGWDSATTFPAATTRQARYGIAYFETLCAQVGVGFTETRPDADVQGIDGHLSFDSTMVHVQVKCTTQAPTKNDPHFTWTLKPSWVAGWARKTSPVYLVLVHVPKSPLDWVSYPDAPATTCHSTAAYWARVDKLPVGATSVSVPCTNRLTAATISQWESSRLAGFTGGGTL</sequence>
<dbReference type="Proteomes" id="UP000265419">
    <property type="component" value="Unassembled WGS sequence"/>
</dbReference>
<reference evidence="2 3" key="1">
    <citation type="submission" date="2018-07" db="EMBL/GenBank/DDBJ databases">
        <title>Arthrobacter sp. nov., isolated from raw cow's milk with high bacterial count.</title>
        <authorList>
            <person name="Hahne J."/>
            <person name="Isele D."/>
            <person name="Lipski A."/>
        </authorList>
    </citation>
    <scope>NUCLEOTIDE SEQUENCE [LARGE SCALE GENOMIC DNA]</scope>
    <source>
        <strain evidence="2 3">JZ R-35</strain>
    </source>
</reference>
<evidence type="ECO:0000259" key="1">
    <source>
        <dbReference type="Pfam" id="PF14280"/>
    </source>
</evidence>
<gene>
    <name evidence="2" type="ORF">DWB68_15195</name>
</gene>
<dbReference type="Pfam" id="PF14280">
    <property type="entry name" value="DUF4365"/>
    <property type="match status" value="1"/>
</dbReference>
<evidence type="ECO:0000313" key="2">
    <source>
        <dbReference type="EMBL" id="RII40942.1"/>
    </source>
</evidence>
<dbReference type="RefSeq" id="WP_119425968.1">
    <property type="nucleotide sequence ID" value="NZ_QQXK01000045.1"/>
</dbReference>
<evidence type="ECO:0000313" key="3">
    <source>
        <dbReference type="Proteomes" id="UP000265419"/>
    </source>
</evidence>
<dbReference type="InterPro" id="IPR025375">
    <property type="entry name" value="DUF4365"/>
</dbReference>
<proteinExistence type="predicted"/>
<protein>
    <submittedName>
        <fullName evidence="2">DUF4365 domain-containing protein</fullName>
    </submittedName>
</protein>
<organism evidence="2 3">
    <name type="scientific">Galactobacter valiniphilus</name>
    <dbReference type="NCBI Taxonomy" id="2676122"/>
    <lineage>
        <taxon>Bacteria</taxon>
        <taxon>Bacillati</taxon>
        <taxon>Actinomycetota</taxon>
        <taxon>Actinomycetes</taxon>
        <taxon>Micrococcales</taxon>
        <taxon>Micrococcaceae</taxon>
        <taxon>Galactobacter</taxon>
    </lineage>
</organism>
<keyword evidence="3" id="KW-1185">Reference proteome</keyword>
<comment type="caution">
    <text evidence="2">The sequence shown here is derived from an EMBL/GenBank/DDBJ whole genome shotgun (WGS) entry which is preliminary data.</text>
</comment>
<dbReference type="EMBL" id="QQXK01000045">
    <property type="protein sequence ID" value="RII40942.1"/>
    <property type="molecule type" value="Genomic_DNA"/>
</dbReference>
<dbReference type="AlphaFoldDB" id="A0A399JA94"/>
<feature type="domain" description="DUF4365" evidence="1">
    <location>
        <begin position="25"/>
        <end position="162"/>
    </location>
</feature>
<name>A0A399JA94_9MICC</name>
<accession>A0A399JA94</accession>